<keyword evidence="4 10" id="KW-0418">Kinase</keyword>
<dbReference type="FunFam" id="3.30.200.20:FF:000035">
    <property type="entry name" value="Serine/threonine protein kinase Stk1"/>
    <property type="match status" value="1"/>
</dbReference>
<dbReference type="PANTHER" id="PTHR43289:SF34">
    <property type="entry name" value="SERINE_THREONINE-PROTEIN KINASE YBDM-RELATED"/>
    <property type="match status" value="1"/>
</dbReference>
<keyword evidence="5 8" id="KW-0067">ATP-binding</keyword>
<evidence type="ECO:0000256" key="1">
    <source>
        <dbReference type="ARBA" id="ARBA00022527"/>
    </source>
</evidence>
<protein>
    <submittedName>
        <fullName evidence="10">Serine/threonine protein kinase</fullName>
    </submittedName>
</protein>
<evidence type="ECO:0000313" key="10">
    <source>
        <dbReference type="EMBL" id="MCA9758645.1"/>
    </source>
</evidence>
<keyword evidence="2" id="KW-0808">Transferase</keyword>
<dbReference type="Proteomes" id="UP000739538">
    <property type="component" value="Unassembled WGS sequence"/>
</dbReference>
<dbReference type="InterPro" id="IPR011009">
    <property type="entry name" value="Kinase-like_dom_sf"/>
</dbReference>
<keyword evidence="1 10" id="KW-0723">Serine/threonine-protein kinase</keyword>
<dbReference type="AlphaFoldDB" id="A0A956SFF2"/>
<dbReference type="SUPFAM" id="SSF56112">
    <property type="entry name" value="Protein kinase-like (PK-like)"/>
    <property type="match status" value="1"/>
</dbReference>
<evidence type="ECO:0000259" key="9">
    <source>
        <dbReference type="PROSITE" id="PS50011"/>
    </source>
</evidence>
<evidence type="ECO:0000256" key="6">
    <source>
        <dbReference type="ARBA" id="ARBA00047899"/>
    </source>
</evidence>
<feature type="non-terminal residue" evidence="10">
    <location>
        <position position="132"/>
    </location>
</feature>
<sequence length="132" mass="14140">MGPSLVGKTLGSYEILSLLGQGGMGEVYAAKDTRLGRTVALKILPPRMADVPERKARFEREAKAVAALNHPNIVTLHSVEEADGLQFLTMELVEGQPLGKLVPDHGLPPERLFELSIPIVDAVAAAHRKGIA</sequence>
<organism evidence="10 11">
    <name type="scientific">Eiseniibacteriota bacterium</name>
    <dbReference type="NCBI Taxonomy" id="2212470"/>
    <lineage>
        <taxon>Bacteria</taxon>
        <taxon>Candidatus Eiseniibacteriota</taxon>
    </lineage>
</organism>
<accession>A0A956SFF2</accession>
<dbReference type="PROSITE" id="PS00107">
    <property type="entry name" value="PROTEIN_KINASE_ATP"/>
    <property type="match status" value="1"/>
</dbReference>
<dbReference type="Pfam" id="PF00069">
    <property type="entry name" value="Pkinase"/>
    <property type="match status" value="1"/>
</dbReference>
<dbReference type="InterPro" id="IPR000719">
    <property type="entry name" value="Prot_kinase_dom"/>
</dbReference>
<dbReference type="EMBL" id="JAGQHS010000195">
    <property type="protein sequence ID" value="MCA9758645.1"/>
    <property type="molecule type" value="Genomic_DNA"/>
</dbReference>
<comment type="caution">
    <text evidence="10">The sequence shown here is derived from an EMBL/GenBank/DDBJ whole genome shotgun (WGS) entry which is preliminary data.</text>
</comment>
<dbReference type="InterPro" id="IPR017441">
    <property type="entry name" value="Protein_kinase_ATP_BS"/>
</dbReference>
<keyword evidence="3 8" id="KW-0547">Nucleotide-binding</keyword>
<dbReference type="GO" id="GO:0004674">
    <property type="term" value="F:protein serine/threonine kinase activity"/>
    <property type="evidence" value="ECO:0007669"/>
    <property type="project" value="UniProtKB-KW"/>
</dbReference>
<evidence type="ECO:0000256" key="5">
    <source>
        <dbReference type="ARBA" id="ARBA00022840"/>
    </source>
</evidence>
<dbReference type="CDD" id="cd14014">
    <property type="entry name" value="STKc_PknB_like"/>
    <property type="match status" value="1"/>
</dbReference>
<reference evidence="10" key="1">
    <citation type="submission" date="2020-04" db="EMBL/GenBank/DDBJ databases">
        <authorList>
            <person name="Zhang T."/>
        </authorList>
    </citation>
    <scope>NUCLEOTIDE SEQUENCE</scope>
    <source>
        <strain evidence="10">HKST-UBA02</strain>
    </source>
</reference>
<evidence type="ECO:0000256" key="3">
    <source>
        <dbReference type="ARBA" id="ARBA00022741"/>
    </source>
</evidence>
<feature type="domain" description="Protein kinase" evidence="9">
    <location>
        <begin position="13"/>
        <end position="132"/>
    </location>
</feature>
<evidence type="ECO:0000256" key="4">
    <source>
        <dbReference type="ARBA" id="ARBA00022777"/>
    </source>
</evidence>
<dbReference type="PROSITE" id="PS50011">
    <property type="entry name" value="PROTEIN_KINASE_DOM"/>
    <property type="match status" value="1"/>
</dbReference>
<proteinExistence type="predicted"/>
<evidence type="ECO:0000256" key="7">
    <source>
        <dbReference type="ARBA" id="ARBA00048679"/>
    </source>
</evidence>
<evidence type="ECO:0000256" key="8">
    <source>
        <dbReference type="PROSITE-ProRule" id="PRU10141"/>
    </source>
</evidence>
<dbReference type="GO" id="GO:0005524">
    <property type="term" value="F:ATP binding"/>
    <property type="evidence" value="ECO:0007669"/>
    <property type="project" value="UniProtKB-UniRule"/>
</dbReference>
<evidence type="ECO:0000256" key="2">
    <source>
        <dbReference type="ARBA" id="ARBA00022679"/>
    </source>
</evidence>
<dbReference type="Gene3D" id="3.30.200.20">
    <property type="entry name" value="Phosphorylase Kinase, domain 1"/>
    <property type="match status" value="1"/>
</dbReference>
<dbReference type="PANTHER" id="PTHR43289">
    <property type="entry name" value="MITOGEN-ACTIVATED PROTEIN KINASE KINASE KINASE 20-RELATED"/>
    <property type="match status" value="1"/>
</dbReference>
<reference evidence="10" key="2">
    <citation type="journal article" date="2021" name="Microbiome">
        <title>Successional dynamics and alternative stable states in a saline activated sludge microbial community over 9 years.</title>
        <authorList>
            <person name="Wang Y."/>
            <person name="Ye J."/>
            <person name="Ju F."/>
            <person name="Liu L."/>
            <person name="Boyd J.A."/>
            <person name="Deng Y."/>
            <person name="Parks D.H."/>
            <person name="Jiang X."/>
            <person name="Yin X."/>
            <person name="Woodcroft B.J."/>
            <person name="Tyson G.W."/>
            <person name="Hugenholtz P."/>
            <person name="Polz M.F."/>
            <person name="Zhang T."/>
        </authorList>
    </citation>
    <scope>NUCLEOTIDE SEQUENCE</scope>
    <source>
        <strain evidence="10">HKST-UBA02</strain>
    </source>
</reference>
<gene>
    <name evidence="10" type="ORF">KDA27_22805</name>
</gene>
<evidence type="ECO:0000313" key="11">
    <source>
        <dbReference type="Proteomes" id="UP000739538"/>
    </source>
</evidence>
<comment type="catalytic activity">
    <reaction evidence="6">
        <text>L-threonyl-[protein] + ATP = O-phospho-L-threonyl-[protein] + ADP + H(+)</text>
        <dbReference type="Rhea" id="RHEA:46608"/>
        <dbReference type="Rhea" id="RHEA-COMP:11060"/>
        <dbReference type="Rhea" id="RHEA-COMP:11605"/>
        <dbReference type="ChEBI" id="CHEBI:15378"/>
        <dbReference type="ChEBI" id="CHEBI:30013"/>
        <dbReference type="ChEBI" id="CHEBI:30616"/>
        <dbReference type="ChEBI" id="CHEBI:61977"/>
        <dbReference type="ChEBI" id="CHEBI:456216"/>
        <dbReference type="EC" id="2.7.11.1"/>
    </reaction>
</comment>
<dbReference type="SMART" id="SM00220">
    <property type="entry name" value="S_TKc"/>
    <property type="match status" value="1"/>
</dbReference>
<feature type="binding site" evidence="8">
    <location>
        <position position="42"/>
    </location>
    <ligand>
        <name>ATP</name>
        <dbReference type="ChEBI" id="CHEBI:30616"/>
    </ligand>
</feature>
<comment type="catalytic activity">
    <reaction evidence="7">
        <text>L-seryl-[protein] + ATP = O-phospho-L-seryl-[protein] + ADP + H(+)</text>
        <dbReference type="Rhea" id="RHEA:17989"/>
        <dbReference type="Rhea" id="RHEA-COMP:9863"/>
        <dbReference type="Rhea" id="RHEA-COMP:11604"/>
        <dbReference type="ChEBI" id="CHEBI:15378"/>
        <dbReference type="ChEBI" id="CHEBI:29999"/>
        <dbReference type="ChEBI" id="CHEBI:30616"/>
        <dbReference type="ChEBI" id="CHEBI:83421"/>
        <dbReference type="ChEBI" id="CHEBI:456216"/>
        <dbReference type="EC" id="2.7.11.1"/>
    </reaction>
</comment>
<name>A0A956SFF2_UNCEI</name>